<dbReference type="RefSeq" id="WP_089790637.1">
    <property type="nucleotide sequence ID" value="NZ_FOIU01000001.1"/>
</dbReference>
<keyword evidence="2" id="KW-1185">Reference proteome</keyword>
<dbReference type="AlphaFoldDB" id="A0A1I0NM52"/>
<evidence type="ECO:0000313" key="1">
    <source>
        <dbReference type="EMBL" id="SEW02399.1"/>
    </source>
</evidence>
<name>A0A1I0NM52_9FLAO</name>
<dbReference type="Proteomes" id="UP000199469">
    <property type="component" value="Unassembled WGS sequence"/>
</dbReference>
<accession>A0A1I0NM52</accession>
<proteinExistence type="predicted"/>
<dbReference type="OrthoDB" id="1453775at2"/>
<dbReference type="EMBL" id="FOIU01000001">
    <property type="protein sequence ID" value="SEW02399.1"/>
    <property type="molecule type" value="Genomic_DNA"/>
</dbReference>
<organism evidence="1 2">
    <name type="scientific">Chryseobacterium wanjuense</name>
    <dbReference type="NCBI Taxonomy" id="356305"/>
    <lineage>
        <taxon>Bacteria</taxon>
        <taxon>Pseudomonadati</taxon>
        <taxon>Bacteroidota</taxon>
        <taxon>Flavobacteriia</taxon>
        <taxon>Flavobacteriales</taxon>
        <taxon>Weeksellaceae</taxon>
        <taxon>Chryseobacterium group</taxon>
        <taxon>Chryseobacterium</taxon>
    </lineage>
</organism>
<dbReference type="STRING" id="356305.SAMN05421841_0680"/>
<evidence type="ECO:0000313" key="2">
    <source>
        <dbReference type="Proteomes" id="UP000199469"/>
    </source>
</evidence>
<sequence length="292" mass="30450">MKKIYVSSIIFLSIVNIAYGQVGFNISAPQSTLDIKAINPTGAFTNADGILVPRVDRQRAQNMASIETSTIIYVNNAATGSQTGKAQNIDNTGFYYYNGSIWEKLFFTDKSSLVGNVKYSIKTTDHDGWYLLDGRAVSTFPATVQAKAQALGFTTNIPNASDKVLKSKNTAESLGTIGGSNLFAISQSNLPNITLTSNTSGTTTASGAHAHGTAVGSAYLLSGTSYSNNGQGYGNAGSGAWGGVNWRANTAAAGAHAHTFSGVASTPLGGGGQSIDNRAPYLSVNTFIYLGE</sequence>
<reference evidence="2" key="1">
    <citation type="submission" date="2016-10" db="EMBL/GenBank/DDBJ databases">
        <authorList>
            <person name="Varghese N."/>
            <person name="Submissions S."/>
        </authorList>
    </citation>
    <scope>NUCLEOTIDE SEQUENCE [LARGE SCALE GENOMIC DNA]</scope>
    <source>
        <strain evidence="2">DSM 17724</strain>
    </source>
</reference>
<gene>
    <name evidence="1" type="ORF">SAMN05421841_0680</name>
</gene>
<evidence type="ECO:0008006" key="3">
    <source>
        <dbReference type="Google" id="ProtNLM"/>
    </source>
</evidence>
<protein>
    <recommendedName>
        <fullName evidence="3">Microcystin-dependent protein</fullName>
    </recommendedName>
</protein>